<proteinExistence type="predicted"/>
<organism evidence="2 3">
    <name type="scientific">Alteraurantiacibacter buctensis</name>
    <dbReference type="NCBI Taxonomy" id="1503981"/>
    <lineage>
        <taxon>Bacteria</taxon>
        <taxon>Pseudomonadati</taxon>
        <taxon>Pseudomonadota</taxon>
        <taxon>Alphaproteobacteria</taxon>
        <taxon>Sphingomonadales</taxon>
        <taxon>Erythrobacteraceae</taxon>
        <taxon>Alteraurantiacibacter</taxon>
    </lineage>
</organism>
<dbReference type="Pfam" id="PF04338">
    <property type="entry name" value="DUF481"/>
    <property type="match status" value="1"/>
</dbReference>
<dbReference type="EMBL" id="WTYV01000002">
    <property type="protein sequence ID" value="MXO71700.1"/>
    <property type="molecule type" value="Genomic_DNA"/>
</dbReference>
<gene>
    <name evidence="2" type="ORF">GRI99_08610</name>
</gene>
<feature type="chain" id="PRO_5032829530" evidence="1">
    <location>
        <begin position="21"/>
        <end position="314"/>
    </location>
</feature>
<evidence type="ECO:0000313" key="3">
    <source>
        <dbReference type="Proteomes" id="UP000466966"/>
    </source>
</evidence>
<accession>A0A844YXL5</accession>
<evidence type="ECO:0000256" key="1">
    <source>
        <dbReference type="SAM" id="SignalP"/>
    </source>
</evidence>
<name>A0A844YXL5_9SPHN</name>
<feature type="signal peptide" evidence="1">
    <location>
        <begin position="1"/>
        <end position="20"/>
    </location>
</feature>
<dbReference type="Proteomes" id="UP000466966">
    <property type="component" value="Unassembled WGS sequence"/>
</dbReference>
<dbReference type="OrthoDB" id="7341471at2"/>
<protein>
    <submittedName>
        <fullName evidence="2">DUF481 domain-containing protein</fullName>
    </submittedName>
</protein>
<dbReference type="AlphaFoldDB" id="A0A844YXL5"/>
<reference evidence="2 3" key="1">
    <citation type="submission" date="2019-12" db="EMBL/GenBank/DDBJ databases">
        <title>Genomic-based taxomic classification of the family Erythrobacteraceae.</title>
        <authorList>
            <person name="Xu L."/>
        </authorList>
    </citation>
    <scope>NUCLEOTIDE SEQUENCE [LARGE SCALE GENOMIC DNA]</scope>
    <source>
        <strain evidence="2 3">M0322</strain>
    </source>
</reference>
<dbReference type="InterPro" id="IPR007433">
    <property type="entry name" value="DUF481"/>
</dbReference>
<keyword evidence="3" id="KW-1185">Reference proteome</keyword>
<sequence length="314" mass="33270">MRTAAIFCVLVALSPVAAQAELPDGARQMIEAAIATGDVAKVDTVAAVARSTWPGEVAAIDALVQPFHQARAEAAAQQAAAAQEAIRTAGLFERWGGEGQIGAFQSSGNTDAVGLTGQLQLKREGLQWEHNLRASADYRRTNGRTDRERFSAGYEPQYTISEGIFAYGLAQFERDQVQGFTARYAASGGLGIRVFDTDSLDLSLKAGPAWRRTELSSGVAESSIAALAGLDFDWKISDRVKLTQDANAVAEAGGRAVAFIGGDSTSINLVTGLEGRLSSELSARLSWTLDYNSGPPAGAVATDTLTRFTLVYDF</sequence>
<evidence type="ECO:0000313" key="2">
    <source>
        <dbReference type="EMBL" id="MXO71700.1"/>
    </source>
</evidence>
<keyword evidence="1" id="KW-0732">Signal</keyword>
<comment type="caution">
    <text evidence="2">The sequence shown here is derived from an EMBL/GenBank/DDBJ whole genome shotgun (WGS) entry which is preliminary data.</text>
</comment>